<accession>A0A251X9I1</accession>
<comment type="caution">
    <text evidence="2">The sequence shown here is derived from an EMBL/GenBank/DDBJ whole genome shotgun (WGS) entry which is preliminary data.</text>
</comment>
<dbReference type="EMBL" id="MSLT01000012">
    <property type="protein sequence ID" value="OUD14387.1"/>
    <property type="molecule type" value="Genomic_DNA"/>
</dbReference>
<dbReference type="Proteomes" id="UP000194798">
    <property type="component" value="Unassembled WGS sequence"/>
</dbReference>
<evidence type="ECO:0000313" key="3">
    <source>
        <dbReference type="Proteomes" id="UP000194798"/>
    </source>
</evidence>
<keyword evidence="3" id="KW-1185">Reference proteome</keyword>
<evidence type="ECO:0000259" key="1">
    <source>
        <dbReference type="Pfam" id="PF07238"/>
    </source>
</evidence>
<sequence length="119" mass="13454">MQSRKFTRHPVEIPLTIKPLVSDVLVPLEEVYSKNVSSGGLAFKSTQVWEIGTIVSIVVMLTPPFEFLGRVAWCEPMEDEPSNFEVGIEFMAKKANVLESALQIQSYQTMVQTHEKLKK</sequence>
<reference evidence="2 3" key="1">
    <citation type="submission" date="2016-12" db="EMBL/GenBank/DDBJ databases">
        <title>Thioflexothrix psekupsii D3 genome sequencing and assembly.</title>
        <authorList>
            <person name="Fomenkov A."/>
            <person name="Vincze T."/>
            <person name="Grabovich M."/>
            <person name="Anton B.P."/>
            <person name="Dubinina G."/>
            <person name="Orlova M."/>
            <person name="Belousova E."/>
            <person name="Roberts R.J."/>
        </authorList>
    </citation>
    <scope>NUCLEOTIDE SEQUENCE [LARGE SCALE GENOMIC DNA]</scope>
    <source>
        <strain evidence="2">D3</strain>
    </source>
</reference>
<dbReference type="Pfam" id="PF07238">
    <property type="entry name" value="PilZ"/>
    <property type="match status" value="1"/>
</dbReference>
<protein>
    <recommendedName>
        <fullName evidence="1">PilZ domain-containing protein</fullName>
    </recommendedName>
</protein>
<dbReference type="AlphaFoldDB" id="A0A251X9I1"/>
<dbReference type="RefSeq" id="WP_086488166.1">
    <property type="nucleotide sequence ID" value="NZ_MSLT01000012.1"/>
</dbReference>
<organism evidence="2 3">
    <name type="scientific">Thioflexithrix psekupsensis</name>
    <dbReference type="NCBI Taxonomy" id="1570016"/>
    <lineage>
        <taxon>Bacteria</taxon>
        <taxon>Pseudomonadati</taxon>
        <taxon>Pseudomonadota</taxon>
        <taxon>Gammaproteobacteria</taxon>
        <taxon>Thiotrichales</taxon>
        <taxon>Thioflexithrix</taxon>
    </lineage>
</organism>
<dbReference type="GO" id="GO:0035438">
    <property type="term" value="F:cyclic-di-GMP binding"/>
    <property type="evidence" value="ECO:0007669"/>
    <property type="project" value="InterPro"/>
</dbReference>
<name>A0A251X9I1_9GAMM</name>
<evidence type="ECO:0000313" key="2">
    <source>
        <dbReference type="EMBL" id="OUD14387.1"/>
    </source>
</evidence>
<proteinExistence type="predicted"/>
<feature type="domain" description="PilZ" evidence="1">
    <location>
        <begin position="2"/>
        <end position="91"/>
    </location>
</feature>
<dbReference type="Gene3D" id="2.40.10.220">
    <property type="entry name" value="predicted glycosyltransferase like domains"/>
    <property type="match status" value="1"/>
</dbReference>
<dbReference type="InterPro" id="IPR009875">
    <property type="entry name" value="PilZ_domain"/>
</dbReference>
<gene>
    <name evidence="2" type="ORF">TPSD3_08725</name>
</gene>